<feature type="region of interest" description="Disordered" evidence="1">
    <location>
        <begin position="106"/>
        <end position="130"/>
    </location>
</feature>
<dbReference type="Proteomes" id="UP001500886">
    <property type="component" value="Unassembled WGS sequence"/>
</dbReference>
<evidence type="ECO:0000256" key="1">
    <source>
        <dbReference type="SAM" id="MobiDB-lite"/>
    </source>
</evidence>
<name>A0ABN3TP34_9ACTN</name>
<dbReference type="Pfam" id="PF20117">
    <property type="entry name" value="DUF6507"/>
    <property type="match status" value="1"/>
</dbReference>
<keyword evidence="3" id="KW-1185">Reference proteome</keyword>
<evidence type="ECO:0000313" key="2">
    <source>
        <dbReference type="EMBL" id="GAA2713150.1"/>
    </source>
</evidence>
<dbReference type="EMBL" id="BAAASL010000006">
    <property type="protein sequence ID" value="GAA2713150.1"/>
    <property type="molecule type" value="Genomic_DNA"/>
</dbReference>
<dbReference type="InterPro" id="IPR045436">
    <property type="entry name" value="DUF6507"/>
</dbReference>
<comment type="caution">
    <text evidence="2">The sequence shown here is derived from an EMBL/GenBank/DDBJ whole genome shotgun (WGS) entry which is preliminary data.</text>
</comment>
<accession>A0ABN3TP34</accession>
<dbReference type="RefSeq" id="WP_344434362.1">
    <property type="nucleotide sequence ID" value="NZ_BAAASL010000006.1"/>
</dbReference>
<gene>
    <name evidence="2" type="ORF">GCM10010315_18200</name>
</gene>
<organism evidence="2 3">
    <name type="scientific">Streptomyces luteosporeus</name>
    <dbReference type="NCBI Taxonomy" id="173856"/>
    <lineage>
        <taxon>Bacteria</taxon>
        <taxon>Bacillati</taxon>
        <taxon>Actinomycetota</taxon>
        <taxon>Actinomycetes</taxon>
        <taxon>Kitasatosporales</taxon>
        <taxon>Streptomycetaceae</taxon>
        <taxon>Streptomyces</taxon>
    </lineage>
</organism>
<proteinExistence type="predicted"/>
<evidence type="ECO:0000313" key="3">
    <source>
        <dbReference type="Proteomes" id="UP001500886"/>
    </source>
</evidence>
<reference evidence="2 3" key="1">
    <citation type="journal article" date="2019" name="Int. J. Syst. Evol. Microbiol.">
        <title>The Global Catalogue of Microorganisms (GCM) 10K type strain sequencing project: providing services to taxonomists for standard genome sequencing and annotation.</title>
        <authorList>
            <consortium name="The Broad Institute Genomics Platform"/>
            <consortium name="The Broad Institute Genome Sequencing Center for Infectious Disease"/>
            <person name="Wu L."/>
            <person name="Ma J."/>
        </authorList>
    </citation>
    <scope>NUCLEOTIDE SEQUENCE [LARGE SCALE GENOMIC DNA]</scope>
    <source>
        <strain evidence="2 3">JCM 4542</strain>
    </source>
</reference>
<sequence length="130" mass="13554">MGGKWDIKLDGVRAALSHTGEVAGKFEEEFTSYSEHLSGASTSAGTMALGGAKAPEGGFVGPIGAALKEFADGTQNDLRFLPVRAGKSIKGAREATEAYLKGDQEMAENKENAALQAPTPEEIMPKGAKK</sequence>
<protein>
    <submittedName>
        <fullName evidence="2">Uncharacterized protein</fullName>
    </submittedName>
</protein>